<dbReference type="Proteomes" id="UP001219355">
    <property type="component" value="Chromosome 1"/>
</dbReference>
<dbReference type="AlphaFoldDB" id="A0AAF0DEQ2"/>
<evidence type="ECO:0008006" key="4">
    <source>
        <dbReference type="Google" id="ProtNLM"/>
    </source>
</evidence>
<accession>A0AAF0DEQ2</accession>
<feature type="region of interest" description="Disordered" evidence="1">
    <location>
        <begin position="217"/>
        <end position="309"/>
    </location>
</feature>
<name>A0AAF0DEQ2_9EURO</name>
<feature type="compositionally biased region" description="Low complexity" evidence="1">
    <location>
        <begin position="237"/>
        <end position="246"/>
    </location>
</feature>
<reference evidence="2" key="1">
    <citation type="submission" date="2023-03" db="EMBL/GenBank/DDBJ databases">
        <title>Emydomyces testavorans Genome Sequence.</title>
        <authorList>
            <person name="Hoyer L."/>
        </authorList>
    </citation>
    <scope>NUCLEOTIDE SEQUENCE</scope>
    <source>
        <strain evidence="2">16-2883</strain>
    </source>
</reference>
<evidence type="ECO:0000313" key="2">
    <source>
        <dbReference type="EMBL" id="WEW56903.1"/>
    </source>
</evidence>
<feature type="compositionally biased region" description="Polar residues" evidence="1">
    <location>
        <begin position="288"/>
        <end position="298"/>
    </location>
</feature>
<sequence length="309" mass="34571">MTSSSQRLSTPFSQDVTDALFANYSECFVCGPMPHQLQAVHVMSQHDTLARHLRQQQLLITELSGYENAILLCAGCHAAFDDMWSPGFIFLPADLDFFVNAELAWVQEPRTAGQNRCPSADEYRSRQIDQNQITDSAVGGLYSIYLLEPWAAWPEEHTSKILSTPKPWHGAPIAAIRRGIFALGSLFIHNIPDDVVAKLRQLQELYKLALADSQATRVRGPAYPSPLPVPPQPSHSPPGSDDQPPSSERPRKRQQKQTGAPYTRRSERLGKQQIHSYHNPCRWVWGPDSTSNSESQAFRQRGRSALFGA</sequence>
<proteinExistence type="predicted"/>
<evidence type="ECO:0000256" key="1">
    <source>
        <dbReference type="SAM" id="MobiDB-lite"/>
    </source>
</evidence>
<organism evidence="2 3">
    <name type="scientific">Emydomyces testavorans</name>
    <dbReference type="NCBI Taxonomy" id="2070801"/>
    <lineage>
        <taxon>Eukaryota</taxon>
        <taxon>Fungi</taxon>
        <taxon>Dikarya</taxon>
        <taxon>Ascomycota</taxon>
        <taxon>Pezizomycotina</taxon>
        <taxon>Eurotiomycetes</taxon>
        <taxon>Eurotiomycetidae</taxon>
        <taxon>Onygenales</taxon>
        <taxon>Nannizziopsiaceae</taxon>
        <taxon>Emydomyces</taxon>
    </lineage>
</organism>
<dbReference type="EMBL" id="CP120627">
    <property type="protein sequence ID" value="WEW56903.1"/>
    <property type="molecule type" value="Genomic_DNA"/>
</dbReference>
<keyword evidence="3" id="KW-1185">Reference proteome</keyword>
<feature type="compositionally biased region" description="Pro residues" evidence="1">
    <location>
        <begin position="223"/>
        <end position="236"/>
    </location>
</feature>
<protein>
    <recommendedName>
        <fullName evidence="4">HNH domain-containing protein</fullName>
    </recommendedName>
</protein>
<evidence type="ECO:0000313" key="3">
    <source>
        <dbReference type="Proteomes" id="UP001219355"/>
    </source>
</evidence>
<gene>
    <name evidence="2" type="ORF">PRK78_002360</name>
</gene>